<gene>
    <name evidence="2" type="ORF">Bhyg_16106</name>
</gene>
<keyword evidence="3" id="KW-1185">Reference proteome</keyword>
<comment type="caution">
    <text evidence="2">The sequence shown here is derived from an EMBL/GenBank/DDBJ whole genome shotgun (WGS) entry which is preliminary data.</text>
</comment>
<organism evidence="2 3">
    <name type="scientific">Pseudolycoriella hygida</name>
    <dbReference type="NCBI Taxonomy" id="35572"/>
    <lineage>
        <taxon>Eukaryota</taxon>
        <taxon>Metazoa</taxon>
        <taxon>Ecdysozoa</taxon>
        <taxon>Arthropoda</taxon>
        <taxon>Hexapoda</taxon>
        <taxon>Insecta</taxon>
        <taxon>Pterygota</taxon>
        <taxon>Neoptera</taxon>
        <taxon>Endopterygota</taxon>
        <taxon>Diptera</taxon>
        <taxon>Nematocera</taxon>
        <taxon>Sciaroidea</taxon>
        <taxon>Sciaridae</taxon>
        <taxon>Pseudolycoriella</taxon>
    </lineage>
</organism>
<evidence type="ECO:0000313" key="3">
    <source>
        <dbReference type="Proteomes" id="UP001151699"/>
    </source>
</evidence>
<evidence type="ECO:0000313" key="2">
    <source>
        <dbReference type="EMBL" id="KAJ6628677.1"/>
    </source>
</evidence>
<dbReference type="AlphaFoldDB" id="A0A9Q0MIV7"/>
<feature type="signal peptide" evidence="1">
    <location>
        <begin position="1"/>
        <end position="20"/>
    </location>
</feature>
<feature type="chain" id="PRO_5040352229" evidence="1">
    <location>
        <begin position="21"/>
        <end position="116"/>
    </location>
</feature>
<proteinExistence type="predicted"/>
<sequence>MNLLWNLGTVLILLFHSSTQFRVGRKSSCVIDEDKTVTLNNFKYNCQPMELLKIFSNLSAGRFPPNGFLNGTILLRGLESQNIWNGKRISFRSGVRPDDRGALSNRILNSYDMFNA</sequence>
<dbReference type="Proteomes" id="UP001151699">
    <property type="component" value="Unassembled WGS sequence"/>
</dbReference>
<evidence type="ECO:0000256" key="1">
    <source>
        <dbReference type="SAM" id="SignalP"/>
    </source>
</evidence>
<dbReference type="OrthoDB" id="10478625at2759"/>
<name>A0A9Q0MIV7_9DIPT</name>
<dbReference type="EMBL" id="WJQU01002987">
    <property type="protein sequence ID" value="KAJ6628677.1"/>
    <property type="molecule type" value="Genomic_DNA"/>
</dbReference>
<keyword evidence="1" id="KW-0732">Signal</keyword>
<protein>
    <submittedName>
        <fullName evidence="2">Uncharacterized protein</fullName>
    </submittedName>
</protein>
<accession>A0A9Q0MIV7</accession>
<feature type="non-terminal residue" evidence="2">
    <location>
        <position position="1"/>
    </location>
</feature>
<reference evidence="2" key="1">
    <citation type="submission" date="2022-07" db="EMBL/GenBank/DDBJ databases">
        <authorList>
            <person name="Trinca V."/>
            <person name="Uliana J.V.C."/>
            <person name="Torres T.T."/>
            <person name="Ward R.J."/>
            <person name="Monesi N."/>
        </authorList>
    </citation>
    <scope>NUCLEOTIDE SEQUENCE</scope>
    <source>
        <strain evidence="2">HSMRA1968</strain>
        <tissue evidence="2">Whole embryos</tissue>
    </source>
</reference>